<name>A0A934R1Q1_9BACT</name>
<evidence type="ECO:0000313" key="2">
    <source>
        <dbReference type="Proteomes" id="UP000600139"/>
    </source>
</evidence>
<comment type="caution">
    <text evidence="1">The sequence shown here is derived from an EMBL/GenBank/DDBJ whole genome shotgun (WGS) entry which is preliminary data.</text>
</comment>
<gene>
    <name evidence="1" type="ORF">JIN84_14170</name>
</gene>
<dbReference type="Gene3D" id="3.40.630.40">
    <property type="entry name" value="Zn-dependent exopeptidases"/>
    <property type="match status" value="1"/>
</dbReference>
<accession>A0A934R1Q1</accession>
<dbReference type="SUPFAM" id="SSF53187">
    <property type="entry name" value="Zn-dependent exopeptidases"/>
    <property type="match status" value="1"/>
</dbReference>
<evidence type="ECO:0000313" key="1">
    <source>
        <dbReference type="EMBL" id="MBK1816768.1"/>
    </source>
</evidence>
<dbReference type="RefSeq" id="WP_200351694.1">
    <property type="nucleotide sequence ID" value="NZ_BAABHZ010000006.1"/>
</dbReference>
<protein>
    <recommendedName>
        <fullName evidence="3">N-formylglutamate amidohydrolase</fullName>
    </recommendedName>
</protein>
<sequence>MTAFLISCDHATCAVPEAYREIFRGSEDIVTSTEGWEPGSLNLAQGFSMRFRTPLLHGDVTRLLIDFGKDGDERWSRFSLKLPETTRAKLVDRHERPYRTQMKDRIAEDLRRHESLVHVMIHTDPATDGLVMLETPPGAVLAEKFAAAWRTRLAAKDLDVRHVRDVVPGALGASLAAVYPAEQYAQIRLSVAQTFFLEGRPWRWETLKKLLLDSLEAVGKEATVA</sequence>
<keyword evidence="2" id="KW-1185">Reference proteome</keyword>
<dbReference type="AlphaFoldDB" id="A0A934R1Q1"/>
<evidence type="ECO:0008006" key="3">
    <source>
        <dbReference type="Google" id="ProtNLM"/>
    </source>
</evidence>
<dbReference type="EMBL" id="JAENIK010000011">
    <property type="protein sequence ID" value="MBK1816768.1"/>
    <property type="molecule type" value="Genomic_DNA"/>
</dbReference>
<proteinExistence type="predicted"/>
<dbReference type="Proteomes" id="UP000600139">
    <property type="component" value="Unassembled WGS sequence"/>
</dbReference>
<organism evidence="1 2">
    <name type="scientific">Luteolibacter yonseiensis</name>
    <dbReference type="NCBI Taxonomy" id="1144680"/>
    <lineage>
        <taxon>Bacteria</taxon>
        <taxon>Pseudomonadati</taxon>
        <taxon>Verrucomicrobiota</taxon>
        <taxon>Verrucomicrobiia</taxon>
        <taxon>Verrucomicrobiales</taxon>
        <taxon>Verrucomicrobiaceae</taxon>
        <taxon>Luteolibacter</taxon>
    </lineage>
</organism>
<reference evidence="1" key="1">
    <citation type="submission" date="2021-01" db="EMBL/GenBank/DDBJ databases">
        <title>Modified the classification status of verrucomicrobia.</title>
        <authorList>
            <person name="Feng X."/>
        </authorList>
    </citation>
    <scope>NUCLEOTIDE SEQUENCE</scope>
    <source>
        <strain evidence="1">JCM 18052</strain>
    </source>
</reference>